<proteinExistence type="predicted"/>
<accession>A0ABS1R470</accession>
<name>A0ABS1R470_9SPHI</name>
<evidence type="ECO:0000313" key="2">
    <source>
        <dbReference type="Proteomes" id="UP000625283"/>
    </source>
</evidence>
<gene>
    <name evidence="1" type="ORF">JKG61_12140</name>
</gene>
<dbReference type="Proteomes" id="UP000625283">
    <property type="component" value="Unassembled WGS sequence"/>
</dbReference>
<evidence type="ECO:0000313" key="1">
    <source>
        <dbReference type="EMBL" id="MBL1409504.1"/>
    </source>
</evidence>
<organism evidence="1 2">
    <name type="scientific">Sphingobacterium faecale</name>
    <dbReference type="NCBI Taxonomy" id="2803775"/>
    <lineage>
        <taxon>Bacteria</taxon>
        <taxon>Pseudomonadati</taxon>
        <taxon>Bacteroidota</taxon>
        <taxon>Sphingobacteriia</taxon>
        <taxon>Sphingobacteriales</taxon>
        <taxon>Sphingobacteriaceae</taxon>
        <taxon>Sphingobacterium</taxon>
    </lineage>
</organism>
<keyword evidence="2" id="KW-1185">Reference proteome</keyword>
<reference evidence="1 2" key="1">
    <citation type="submission" date="2021-01" db="EMBL/GenBank/DDBJ databases">
        <title>C459-1 draft genome sequence.</title>
        <authorList>
            <person name="Zhang X.-F."/>
        </authorList>
    </citation>
    <scope>NUCLEOTIDE SEQUENCE [LARGE SCALE GENOMIC DNA]</scope>
    <source>
        <strain evidence="2">C459-1</strain>
    </source>
</reference>
<dbReference type="EMBL" id="JAERTY010000006">
    <property type="protein sequence ID" value="MBL1409504.1"/>
    <property type="molecule type" value="Genomic_DNA"/>
</dbReference>
<evidence type="ECO:0008006" key="3">
    <source>
        <dbReference type="Google" id="ProtNLM"/>
    </source>
</evidence>
<comment type="caution">
    <text evidence="1">The sequence shown here is derived from an EMBL/GenBank/DDBJ whole genome shotgun (WGS) entry which is preliminary data.</text>
</comment>
<protein>
    <recommendedName>
        <fullName evidence="3">AraC family transcriptional regulator</fullName>
    </recommendedName>
</protein>
<dbReference type="RefSeq" id="WP_202103261.1">
    <property type="nucleotide sequence ID" value="NZ_JAERTY010000006.1"/>
</dbReference>
<sequence length="72" mass="8403">MDENYQELHNTLMFYGVNCLRPFHISSGNPIPKFPQTSFRVDYYAVCICVTGQIAVENDNLHYDLSDHEFLM</sequence>